<protein>
    <submittedName>
        <fullName evidence="7">B12-binding domain-containing radical SAM protein</fullName>
    </submittedName>
</protein>
<evidence type="ECO:0000256" key="2">
    <source>
        <dbReference type="ARBA" id="ARBA00022691"/>
    </source>
</evidence>
<sequence>MATERQLPIPVHALLVHPRFSAASFWNYQATCDAVGARYPASPLGLITVAALLPARWELRLVDRNVQELRDEDLAWADVVMTGGMLPQQPDTLAIVALAAAAGKLSVVGGADVSASPAVYAAADFQVRGEAEELLGAFAADLEAGARRGTYEAKRFPDLSRSPVPRFDLLDLGKYLNIGVQFSRGCPFGCEFCNVVELNGRTPRTKGVAQVLRELDALYALGYRGHVDFVDDNLIGGRKAAKALLAALAGWLSERGHPFEFSTEASIDLADDPQLLSLLRAANFFALFVGIETPDVASLVQSHKLQNTRRDLAESVRRILAAGMFVNAGFILGFDAEGDGAAGEMIALVERASVPVCMVGLLYALPGTRLARRLEAEGRLGAGAYAVDDGDADQCTSGLNFATRRPAAAVLRDYREVLREIYAPAAYFGRVRRACRELDVSGHRVALAWRHRVRDLRAFGRIARRLGWADRSARREFWRTVADCALHNPAALKIAVSLSALYLHLGPFARSVGDRAAARIAREGDPGRPGRDRPG</sequence>
<dbReference type="Gene3D" id="3.80.30.20">
    <property type="entry name" value="tm_1862 like domain"/>
    <property type="match status" value="1"/>
</dbReference>
<keyword evidence="8" id="KW-1185">Reference proteome</keyword>
<proteinExistence type="predicted"/>
<dbReference type="PANTHER" id="PTHR43409:SF3">
    <property type="entry name" value="HYPOTHETICAL METHYLTRANSFERASE"/>
    <property type="match status" value="1"/>
</dbReference>
<dbReference type="SFLD" id="SFLDF00303">
    <property type="entry name" value="hopanoid_C2-methyltransferase"/>
    <property type="match status" value="1"/>
</dbReference>
<dbReference type="InterPro" id="IPR025274">
    <property type="entry name" value="DUF4070"/>
</dbReference>
<dbReference type="InterPro" id="IPR034466">
    <property type="entry name" value="Methyltransferase_Class_B"/>
</dbReference>
<evidence type="ECO:0000313" key="8">
    <source>
        <dbReference type="Proteomes" id="UP001162734"/>
    </source>
</evidence>
<dbReference type="SFLD" id="SFLDS00029">
    <property type="entry name" value="Radical_SAM"/>
    <property type="match status" value="1"/>
</dbReference>
<dbReference type="SFLD" id="SFLDG01082">
    <property type="entry name" value="B12-binding_domain_containing"/>
    <property type="match status" value="1"/>
</dbReference>
<dbReference type="RefSeq" id="WP_248342425.1">
    <property type="nucleotide sequence ID" value="NZ_AP025592.1"/>
</dbReference>
<dbReference type="InterPro" id="IPR051198">
    <property type="entry name" value="BchE-like"/>
</dbReference>
<dbReference type="InterPro" id="IPR034530">
    <property type="entry name" value="HpnP-like"/>
</dbReference>
<evidence type="ECO:0000256" key="4">
    <source>
        <dbReference type="ARBA" id="ARBA00023004"/>
    </source>
</evidence>
<evidence type="ECO:0000256" key="1">
    <source>
        <dbReference type="ARBA" id="ARBA00001966"/>
    </source>
</evidence>
<name>A0ABM7XDY9_9BACT</name>
<reference evidence="8" key="1">
    <citation type="journal article" date="2022" name="Int. J. Syst. Evol. Microbiol.">
        <title>Anaeromyxobacter oryzae sp. nov., Anaeromyxobacter diazotrophicus sp. nov. and Anaeromyxobacter paludicola sp. nov., isolated from paddy soils.</title>
        <authorList>
            <person name="Itoh H."/>
            <person name="Xu Z."/>
            <person name="Mise K."/>
            <person name="Masuda Y."/>
            <person name="Ushijima N."/>
            <person name="Hayakawa C."/>
            <person name="Shiratori Y."/>
            <person name="Senoo K."/>
        </authorList>
    </citation>
    <scope>NUCLEOTIDE SEQUENCE [LARGE SCALE GENOMIC DNA]</scope>
    <source>
        <strain evidence="8">Red630</strain>
    </source>
</reference>
<organism evidence="7 8">
    <name type="scientific">Anaeromyxobacter paludicola</name>
    <dbReference type="NCBI Taxonomy" id="2918171"/>
    <lineage>
        <taxon>Bacteria</taxon>
        <taxon>Pseudomonadati</taxon>
        <taxon>Myxococcota</taxon>
        <taxon>Myxococcia</taxon>
        <taxon>Myxococcales</taxon>
        <taxon>Cystobacterineae</taxon>
        <taxon>Anaeromyxobacteraceae</taxon>
        <taxon>Anaeromyxobacter</taxon>
    </lineage>
</organism>
<evidence type="ECO:0000259" key="6">
    <source>
        <dbReference type="PROSITE" id="PS51918"/>
    </source>
</evidence>
<dbReference type="PANTHER" id="PTHR43409">
    <property type="entry name" value="ANAEROBIC MAGNESIUM-PROTOPORPHYRIN IX MONOMETHYL ESTER CYCLASE-RELATED"/>
    <property type="match status" value="1"/>
</dbReference>
<gene>
    <name evidence="7" type="ORF">AMPC_31430</name>
</gene>
<keyword evidence="4" id="KW-0408">Iron</keyword>
<dbReference type="Gene3D" id="3.40.50.280">
    <property type="entry name" value="Cobalamin-binding domain"/>
    <property type="match status" value="1"/>
</dbReference>
<keyword evidence="2" id="KW-0949">S-adenosyl-L-methionine</keyword>
<dbReference type="Pfam" id="PF13282">
    <property type="entry name" value="DUF4070"/>
    <property type="match status" value="1"/>
</dbReference>
<accession>A0ABM7XDY9</accession>
<evidence type="ECO:0000256" key="3">
    <source>
        <dbReference type="ARBA" id="ARBA00022723"/>
    </source>
</evidence>
<keyword evidence="3" id="KW-0479">Metal-binding</keyword>
<feature type="domain" description="Radical SAM core" evidence="6">
    <location>
        <begin position="172"/>
        <end position="400"/>
    </location>
</feature>
<dbReference type="Proteomes" id="UP001162734">
    <property type="component" value="Chromosome"/>
</dbReference>
<evidence type="ECO:0000313" key="7">
    <source>
        <dbReference type="EMBL" id="BDG10030.1"/>
    </source>
</evidence>
<dbReference type="InterPro" id="IPR058240">
    <property type="entry name" value="rSAM_sf"/>
</dbReference>
<evidence type="ECO:0000256" key="5">
    <source>
        <dbReference type="ARBA" id="ARBA00023014"/>
    </source>
</evidence>
<dbReference type="InterPro" id="IPR006638">
    <property type="entry name" value="Elp3/MiaA/NifB-like_rSAM"/>
</dbReference>
<dbReference type="SFLD" id="SFLDG01123">
    <property type="entry name" value="methyltransferase_(Class_B)"/>
    <property type="match status" value="1"/>
</dbReference>
<comment type="cofactor">
    <cofactor evidence="1">
        <name>[4Fe-4S] cluster</name>
        <dbReference type="ChEBI" id="CHEBI:49883"/>
    </cofactor>
</comment>
<dbReference type="SMART" id="SM00729">
    <property type="entry name" value="Elp3"/>
    <property type="match status" value="1"/>
</dbReference>
<dbReference type="SUPFAM" id="SSF102114">
    <property type="entry name" value="Radical SAM enzymes"/>
    <property type="match status" value="1"/>
</dbReference>
<keyword evidence="5" id="KW-0411">Iron-sulfur</keyword>
<dbReference type="InterPro" id="IPR023404">
    <property type="entry name" value="rSAM_horseshoe"/>
</dbReference>
<dbReference type="EMBL" id="AP025592">
    <property type="protein sequence ID" value="BDG10030.1"/>
    <property type="molecule type" value="Genomic_DNA"/>
</dbReference>
<dbReference type="PROSITE" id="PS51918">
    <property type="entry name" value="RADICAL_SAM"/>
    <property type="match status" value="1"/>
</dbReference>
<dbReference type="Pfam" id="PF04055">
    <property type="entry name" value="Radical_SAM"/>
    <property type="match status" value="1"/>
</dbReference>
<dbReference type="InterPro" id="IPR007197">
    <property type="entry name" value="rSAM"/>
</dbReference>